<gene>
    <name evidence="2" type="ORF">DVH24_026687</name>
</gene>
<proteinExistence type="predicted"/>
<feature type="region of interest" description="Disordered" evidence="1">
    <location>
        <begin position="1"/>
        <end position="25"/>
    </location>
</feature>
<name>A0A498K4D0_MALDO</name>
<feature type="compositionally biased region" description="Polar residues" evidence="1">
    <location>
        <begin position="56"/>
        <end position="72"/>
    </location>
</feature>
<evidence type="ECO:0000256" key="1">
    <source>
        <dbReference type="SAM" id="MobiDB-lite"/>
    </source>
</evidence>
<dbReference type="EMBL" id="RDQH01000330">
    <property type="protein sequence ID" value="RXI02157.1"/>
    <property type="molecule type" value="Genomic_DNA"/>
</dbReference>
<keyword evidence="3" id="KW-1185">Reference proteome</keyword>
<feature type="compositionally biased region" description="Low complexity" evidence="1">
    <location>
        <begin position="15"/>
        <end position="25"/>
    </location>
</feature>
<sequence>MRILWSWGNKASTSTTDLDTTGVPPVTPLGPTVSTVADSSTSSVTHHVLSTRQTHRWPQTSEEAQHSGNASSVHGEASQIGFGKCYSFRGGSTEFSVENRNCLMYKKNHVPLQTTKDFSDHSHHDPEDHHISKTFKIVLTTHPRDSSNIPKFSAATKKQHSALAIDVDCVIRSHCRLKWGSWRVVPQETKDTVLYELLGKSKKKYDLDR</sequence>
<dbReference type="AlphaFoldDB" id="A0A498K4D0"/>
<comment type="caution">
    <text evidence="2">The sequence shown here is derived from an EMBL/GenBank/DDBJ whole genome shotgun (WGS) entry which is preliminary data.</text>
</comment>
<organism evidence="2 3">
    <name type="scientific">Malus domestica</name>
    <name type="common">Apple</name>
    <name type="synonym">Pyrus malus</name>
    <dbReference type="NCBI Taxonomy" id="3750"/>
    <lineage>
        <taxon>Eukaryota</taxon>
        <taxon>Viridiplantae</taxon>
        <taxon>Streptophyta</taxon>
        <taxon>Embryophyta</taxon>
        <taxon>Tracheophyta</taxon>
        <taxon>Spermatophyta</taxon>
        <taxon>Magnoliopsida</taxon>
        <taxon>eudicotyledons</taxon>
        <taxon>Gunneridae</taxon>
        <taxon>Pentapetalae</taxon>
        <taxon>rosids</taxon>
        <taxon>fabids</taxon>
        <taxon>Rosales</taxon>
        <taxon>Rosaceae</taxon>
        <taxon>Amygdaloideae</taxon>
        <taxon>Maleae</taxon>
        <taxon>Malus</taxon>
    </lineage>
</organism>
<evidence type="ECO:0000313" key="2">
    <source>
        <dbReference type="EMBL" id="RXI02157.1"/>
    </source>
</evidence>
<protein>
    <submittedName>
        <fullName evidence="2">Uncharacterized protein</fullName>
    </submittedName>
</protein>
<dbReference type="Proteomes" id="UP000290289">
    <property type="component" value="Chromosome 4"/>
</dbReference>
<evidence type="ECO:0000313" key="3">
    <source>
        <dbReference type="Proteomes" id="UP000290289"/>
    </source>
</evidence>
<feature type="region of interest" description="Disordered" evidence="1">
    <location>
        <begin position="50"/>
        <end position="75"/>
    </location>
</feature>
<reference evidence="2 3" key="1">
    <citation type="submission" date="2018-10" db="EMBL/GenBank/DDBJ databases">
        <title>A high-quality apple genome assembly.</title>
        <authorList>
            <person name="Hu J."/>
        </authorList>
    </citation>
    <scope>NUCLEOTIDE SEQUENCE [LARGE SCALE GENOMIC DNA]</scope>
    <source>
        <strain evidence="3">cv. HFTH1</strain>
        <tissue evidence="2">Young leaf</tissue>
    </source>
</reference>
<accession>A0A498K4D0</accession>